<gene>
    <name evidence="1" type="ORF">EFE23_14815</name>
</gene>
<sequence length="152" mass="16179">MTMPYRDALPFVDEHRVLVPAPAPAVWQALTGLVPGAGTGGAALAHLLGTEPRRARGTLFEPGATLPGFAVAEAVPGRRLRLTGRHRFSRYSLIFTLTPQAGGTLLSARTDAAFPGLPGRLYRLLVIGSGGHRVLVGRMLRAVRRRPAVRSG</sequence>
<evidence type="ECO:0000313" key="1">
    <source>
        <dbReference type="EMBL" id="RNL98332.1"/>
    </source>
</evidence>
<reference evidence="1 2" key="1">
    <citation type="submission" date="2018-11" db="EMBL/GenBank/DDBJ databases">
        <title>Micromonospora sp. PPF5-17, a new actinomycetes isolated from a hot spring soil.</title>
        <authorList>
            <person name="Thawai C."/>
        </authorList>
    </citation>
    <scope>NUCLEOTIDE SEQUENCE [LARGE SCALE GENOMIC DNA]</scope>
    <source>
        <strain evidence="1 2">PPF5-17</strain>
    </source>
</reference>
<dbReference type="EMBL" id="RJLN01000037">
    <property type="protein sequence ID" value="RNL98332.1"/>
    <property type="molecule type" value="Genomic_DNA"/>
</dbReference>
<protein>
    <recommendedName>
        <fullName evidence="3">Polyketide cyclase / dehydrase and lipid transport</fullName>
    </recommendedName>
</protein>
<name>A0ABX9WEV3_9ACTN</name>
<evidence type="ECO:0008006" key="3">
    <source>
        <dbReference type="Google" id="ProtNLM"/>
    </source>
</evidence>
<proteinExistence type="predicted"/>
<dbReference type="RefSeq" id="WP_123241515.1">
    <property type="nucleotide sequence ID" value="NZ_JAAHBY010000037.1"/>
</dbReference>
<dbReference type="SUPFAM" id="SSF55961">
    <property type="entry name" value="Bet v1-like"/>
    <property type="match status" value="1"/>
</dbReference>
<keyword evidence="2" id="KW-1185">Reference proteome</keyword>
<dbReference type="Proteomes" id="UP000280698">
    <property type="component" value="Unassembled WGS sequence"/>
</dbReference>
<evidence type="ECO:0000313" key="2">
    <source>
        <dbReference type="Proteomes" id="UP000280698"/>
    </source>
</evidence>
<accession>A0ABX9WEV3</accession>
<comment type="caution">
    <text evidence="1">The sequence shown here is derived from an EMBL/GenBank/DDBJ whole genome shotgun (WGS) entry which is preliminary data.</text>
</comment>
<organism evidence="1 2">
    <name type="scientific">Micromonospora solifontis</name>
    <dbReference type="NCBI Taxonomy" id="2487138"/>
    <lineage>
        <taxon>Bacteria</taxon>
        <taxon>Bacillati</taxon>
        <taxon>Actinomycetota</taxon>
        <taxon>Actinomycetes</taxon>
        <taxon>Micromonosporales</taxon>
        <taxon>Micromonosporaceae</taxon>
        <taxon>Micromonospora</taxon>
    </lineage>
</organism>